<dbReference type="Gene3D" id="1.10.10.10">
    <property type="entry name" value="Winged helix-like DNA-binding domain superfamily/Winged helix DNA-binding domain"/>
    <property type="match status" value="1"/>
</dbReference>
<name>A0ABT9NZL1_9ACTN</name>
<protein>
    <submittedName>
        <fullName evidence="6">GAF domain-containing protein</fullName>
    </submittedName>
</protein>
<sequence length="250" mass="26633">MPEDSDRDLRASLSDLSEALTGRQPLSVTLVRVASLAVAAVPGADGAGLTLIEAYGPDTLVSSAPFVDEVDAVQYGIGEGPCLLAVATRITQRSGSLGAETRWPRFGPQAGQMGVHSALSVPMLLSGRVVGALNIYAHDREAFDERSARAGEEFSRSAAVTSAHALLLEESRRETAHLERALTTRATIDQAIGIIVSRTGKPPEEAFEVLRRQSQREHVKLNEVAALVVAQARARARARLRIPGPAERGD</sequence>
<dbReference type="InterPro" id="IPR036388">
    <property type="entry name" value="WH-like_DNA-bd_sf"/>
</dbReference>
<gene>
    <name evidence="6" type="ORF">J2S57_001441</name>
</gene>
<evidence type="ECO:0000313" key="7">
    <source>
        <dbReference type="Proteomes" id="UP001235712"/>
    </source>
</evidence>
<dbReference type="PIRSF" id="PIRSF036625">
    <property type="entry name" value="GAF_ANTAR"/>
    <property type="match status" value="1"/>
</dbReference>
<evidence type="ECO:0000256" key="4">
    <source>
        <dbReference type="ARBA" id="ARBA00023163"/>
    </source>
</evidence>
<evidence type="ECO:0000259" key="5">
    <source>
        <dbReference type="PROSITE" id="PS50921"/>
    </source>
</evidence>
<dbReference type="EMBL" id="JAUSQZ010000001">
    <property type="protein sequence ID" value="MDP9825692.1"/>
    <property type="molecule type" value="Genomic_DNA"/>
</dbReference>
<organism evidence="6 7">
    <name type="scientific">Kineosporia succinea</name>
    <dbReference type="NCBI Taxonomy" id="84632"/>
    <lineage>
        <taxon>Bacteria</taxon>
        <taxon>Bacillati</taxon>
        <taxon>Actinomycetota</taxon>
        <taxon>Actinomycetes</taxon>
        <taxon>Kineosporiales</taxon>
        <taxon>Kineosporiaceae</taxon>
        <taxon>Kineosporia</taxon>
    </lineage>
</organism>
<dbReference type="RefSeq" id="WP_307239740.1">
    <property type="nucleotide sequence ID" value="NZ_JAUSQZ010000001.1"/>
</dbReference>
<keyword evidence="4" id="KW-0804">Transcription</keyword>
<dbReference type="InterPro" id="IPR003018">
    <property type="entry name" value="GAF"/>
</dbReference>
<evidence type="ECO:0000256" key="1">
    <source>
        <dbReference type="ARBA" id="ARBA00022679"/>
    </source>
</evidence>
<dbReference type="PROSITE" id="PS50921">
    <property type="entry name" value="ANTAR"/>
    <property type="match status" value="1"/>
</dbReference>
<dbReference type="Proteomes" id="UP001235712">
    <property type="component" value="Unassembled WGS sequence"/>
</dbReference>
<keyword evidence="1" id="KW-0808">Transferase</keyword>
<evidence type="ECO:0000313" key="6">
    <source>
        <dbReference type="EMBL" id="MDP9825692.1"/>
    </source>
</evidence>
<dbReference type="Pfam" id="PF13185">
    <property type="entry name" value="GAF_2"/>
    <property type="match status" value="1"/>
</dbReference>
<dbReference type="InterPro" id="IPR005561">
    <property type="entry name" value="ANTAR"/>
</dbReference>
<proteinExistence type="predicted"/>
<dbReference type="Gene3D" id="3.30.450.40">
    <property type="match status" value="1"/>
</dbReference>
<feature type="domain" description="ANTAR" evidence="5">
    <location>
        <begin position="168"/>
        <end position="229"/>
    </location>
</feature>
<accession>A0ABT9NZL1</accession>
<dbReference type="InterPro" id="IPR012074">
    <property type="entry name" value="GAF_ANTAR"/>
</dbReference>
<dbReference type="Pfam" id="PF03861">
    <property type="entry name" value="ANTAR"/>
    <property type="match status" value="1"/>
</dbReference>
<dbReference type="InterPro" id="IPR029016">
    <property type="entry name" value="GAF-like_dom_sf"/>
</dbReference>
<reference evidence="6 7" key="1">
    <citation type="submission" date="2023-07" db="EMBL/GenBank/DDBJ databases">
        <title>Sequencing the genomes of 1000 actinobacteria strains.</title>
        <authorList>
            <person name="Klenk H.-P."/>
        </authorList>
    </citation>
    <scope>NUCLEOTIDE SEQUENCE [LARGE SCALE GENOMIC DNA]</scope>
    <source>
        <strain evidence="6 7">DSM 44388</strain>
    </source>
</reference>
<keyword evidence="7" id="KW-1185">Reference proteome</keyword>
<dbReference type="InterPro" id="IPR011006">
    <property type="entry name" value="CheY-like_superfamily"/>
</dbReference>
<evidence type="ECO:0000256" key="2">
    <source>
        <dbReference type="ARBA" id="ARBA00022777"/>
    </source>
</evidence>
<keyword evidence="2" id="KW-0418">Kinase</keyword>
<keyword evidence="3" id="KW-0805">Transcription regulation</keyword>
<dbReference type="SMART" id="SM00065">
    <property type="entry name" value="GAF"/>
    <property type="match status" value="1"/>
</dbReference>
<dbReference type="SUPFAM" id="SSF55781">
    <property type="entry name" value="GAF domain-like"/>
    <property type="match status" value="1"/>
</dbReference>
<dbReference type="SMART" id="SM01012">
    <property type="entry name" value="ANTAR"/>
    <property type="match status" value="1"/>
</dbReference>
<dbReference type="SUPFAM" id="SSF52172">
    <property type="entry name" value="CheY-like"/>
    <property type="match status" value="1"/>
</dbReference>
<comment type="caution">
    <text evidence="6">The sequence shown here is derived from an EMBL/GenBank/DDBJ whole genome shotgun (WGS) entry which is preliminary data.</text>
</comment>
<evidence type="ECO:0000256" key="3">
    <source>
        <dbReference type="ARBA" id="ARBA00023015"/>
    </source>
</evidence>